<dbReference type="OMA" id="FCASTHT"/>
<sequence length="123" mass="13316">LCRGSVHIGNLCTFLSRFIAKESPQGSGQVIVEVTEHLQHLALMDLGSQEAYGTTGESHCLCGPAPPRIMDRVEPMVSVLDRCLHLGSNNVVECTEELLQISTSSYGGVFCASLPIPTLHPRR</sequence>
<accession>A0A8C0D394</accession>
<dbReference type="Ensembl" id="ENSBMST00010014671.1">
    <property type="protein sequence ID" value="ENSBMSP00010013212.1"/>
    <property type="gene ID" value="ENSBMSG00010009684.1"/>
</dbReference>
<dbReference type="AlphaFoldDB" id="A0A8C0D394"/>
<protein>
    <submittedName>
        <fullName evidence="1">Uncharacterized protein</fullName>
    </submittedName>
</protein>
<dbReference type="GeneTree" id="ENSGT00970000196977"/>
<evidence type="ECO:0000313" key="1">
    <source>
        <dbReference type="Ensembl" id="ENSBMSP00010013212.1"/>
    </source>
</evidence>
<organism evidence="1">
    <name type="scientific">Balaenoptera musculus</name>
    <name type="common">Blue whale</name>
    <dbReference type="NCBI Taxonomy" id="9771"/>
    <lineage>
        <taxon>Eukaryota</taxon>
        <taxon>Metazoa</taxon>
        <taxon>Chordata</taxon>
        <taxon>Craniata</taxon>
        <taxon>Vertebrata</taxon>
        <taxon>Euteleostomi</taxon>
        <taxon>Mammalia</taxon>
        <taxon>Eutheria</taxon>
        <taxon>Laurasiatheria</taxon>
        <taxon>Artiodactyla</taxon>
        <taxon>Whippomorpha</taxon>
        <taxon>Cetacea</taxon>
        <taxon>Mysticeti</taxon>
        <taxon>Balaenopteridae</taxon>
        <taxon>Balaenoptera</taxon>
    </lineage>
</organism>
<proteinExistence type="predicted"/>
<name>A0A8C0D394_BALMU</name>
<reference evidence="1" key="1">
    <citation type="submission" date="2023-09" db="UniProtKB">
        <authorList>
            <consortium name="Ensembl"/>
        </authorList>
    </citation>
    <scope>IDENTIFICATION</scope>
</reference>